<feature type="binding site" evidence="4">
    <location>
        <position position="262"/>
    </location>
    <ligand>
        <name>1D-myo-inositol 2-(L-cysteinylamino)-2-deoxy-alpha-D-glucopyranoside</name>
        <dbReference type="ChEBI" id="CHEBI:58887"/>
    </ligand>
</feature>
<dbReference type="PANTHER" id="PTHR43420">
    <property type="entry name" value="ACETYLTRANSFERASE"/>
    <property type="match status" value="1"/>
</dbReference>
<comment type="caution">
    <text evidence="4">Lacks conserved residue(s) required for the propagation of feature annotation.</text>
</comment>
<accession>A0A7X8THV7</accession>
<organism evidence="6 7">
    <name type="scientific">Nesterenkonia sedimenti</name>
    <dbReference type="NCBI Taxonomy" id="1463632"/>
    <lineage>
        <taxon>Bacteria</taxon>
        <taxon>Bacillati</taxon>
        <taxon>Actinomycetota</taxon>
        <taxon>Actinomycetes</taxon>
        <taxon>Micrococcales</taxon>
        <taxon>Micrococcaceae</taxon>
        <taxon>Nesterenkonia</taxon>
    </lineage>
</organism>
<name>A0A7X8THV7_9MICC</name>
<keyword evidence="1 4" id="KW-0808">Transferase</keyword>
<feature type="domain" description="N-acetyltransferase" evidence="5">
    <location>
        <begin position="28"/>
        <end position="173"/>
    </location>
</feature>
<dbReference type="InterPro" id="IPR000182">
    <property type="entry name" value="GNAT_dom"/>
</dbReference>
<evidence type="ECO:0000256" key="2">
    <source>
        <dbReference type="ARBA" id="ARBA00022737"/>
    </source>
</evidence>
<dbReference type="NCBIfam" id="TIGR03448">
    <property type="entry name" value="mycothiol_MshD"/>
    <property type="match status" value="1"/>
</dbReference>
<sequence length="328" mass="35392">MTDQHLAEDDQDLTIDLLRGAPDTPQQRALRQLASAAQDADGAPPFGDQTWVELSKGNATTAYAWVTPESGDPVLAAAAVVVAGSDQEGAETAEAEPDVLELVVHPDHRGSGIATHLGQALQEAEELQAESDHPQRAWAHGGHPGAPRLAENFGWQPVRELWVMRLENSVELPQAELAEGVQLRSFQPGVDEQRWLEVNAAAFADHPEQGSLTLEDLEARKAEDWFSAEGFLMAWEPTAAGEELLGFHWTKIPTDAGEYIGEVYVVGVSPTAQGRGLGAALTVAGIDHLRRQGVDAVILYVDAGNTAAVKLYQKLGFEVWKTDTQYAP</sequence>
<feature type="domain" description="N-acetyltransferase" evidence="5">
    <location>
        <begin position="181"/>
        <end position="328"/>
    </location>
</feature>
<evidence type="ECO:0000256" key="3">
    <source>
        <dbReference type="ARBA" id="ARBA00023315"/>
    </source>
</evidence>
<dbReference type="GO" id="GO:0035447">
    <property type="term" value="F:mycothiol synthase activity"/>
    <property type="evidence" value="ECO:0007669"/>
    <property type="project" value="UniProtKB-UniRule"/>
</dbReference>
<feature type="binding site" evidence="4">
    <location>
        <position position="300"/>
    </location>
    <ligand>
        <name>1D-myo-inositol 2-(L-cysteinylamino)-2-deoxy-alpha-D-glucopyranoside</name>
        <dbReference type="ChEBI" id="CHEBI:58887"/>
    </ligand>
</feature>
<feature type="binding site" evidence="4">
    <location>
        <begin position="266"/>
        <end position="268"/>
    </location>
    <ligand>
        <name>acetyl-CoA</name>
        <dbReference type="ChEBI" id="CHEBI:57288"/>
        <label>2</label>
    </ligand>
</feature>
<dbReference type="RefSeq" id="WP_168886519.1">
    <property type="nucleotide sequence ID" value="NZ_JABAHY010000002.1"/>
</dbReference>
<dbReference type="PIRSF" id="PIRSF021524">
    <property type="entry name" value="MSH_acetyltransferase"/>
    <property type="match status" value="1"/>
</dbReference>
<dbReference type="CDD" id="cd04301">
    <property type="entry name" value="NAT_SF"/>
    <property type="match status" value="2"/>
</dbReference>
<keyword evidence="3 4" id="KW-0012">Acyltransferase</keyword>
<feature type="binding site" evidence="4">
    <location>
        <position position="251"/>
    </location>
    <ligand>
        <name>1D-myo-inositol 2-(L-cysteinylamino)-2-deoxy-alpha-D-glucopyranoside</name>
        <dbReference type="ChEBI" id="CHEBI:58887"/>
    </ligand>
</feature>
<dbReference type="Gene3D" id="3.40.630.30">
    <property type="match status" value="1"/>
</dbReference>
<dbReference type="InterPro" id="IPR050680">
    <property type="entry name" value="YpeA/RimI_acetyltransf"/>
</dbReference>
<dbReference type="EC" id="2.3.1.189" evidence="4"/>
<evidence type="ECO:0000313" key="6">
    <source>
        <dbReference type="EMBL" id="NLS09014.1"/>
    </source>
</evidence>
<dbReference type="InterPro" id="IPR017813">
    <property type="entry name" value="Mycothiol_AcTrfase"/>
</dbReference>
<dbReference type="PROSITE" id="PS51186">
    <property type="entry name" value="GNAT"/>
    <property type="match status" value="2"/>
</dbReference>
<dbReference type="EMBL" id="JABAHY010000002">
    <property type="protein sequence ID" value="NLS09014.1"/>
    <property type="molecule type" value="Genomic_DNA"/>
</dbReference>
<evidence type="ECO:0000256" key="4">
    <source>
        <dbReference type="HAMAP-Rule" id="MF_01698"/>
    </source>
</evidence>
<feature type="binding site" evidence="4">
    <location>
        <position position="48"/>
    </location>
    <ligand>
        <name>1D-myo-inositol 2-(L-cysteinylamino)-2-deoxy-alpha-D-glucopyranoside</name>
        <dbReference type="ChEBI" id="CHEBI:58887"/>
    </ligand>
</feature>
<proteinExistence type="inferred from homology"/>
<comment type="similarity">
    <text evidence="4">Belongs to the acetyltransferase family. MshD subfamily.</text>
</comment>
<keyword evidence="2 4" id="KW-0677">Repeat</keyword>
<gene>
    <name evidence="4 6" type="primary">mshD</name>
    <name evidence="6" type="ORF">HGQ17_03155</name>
</gene>
<dbReference type="HAMAP" id="MF_01698">
    <property type="entry name" value="MshD"/>
    <property type="match status" value="1"/>
</dbReference>
<dbReference type="InterPro" id="IPR016181">
    <property type="entry name" value="Acyl_CoA_acyltransferase"/>
</dbReference>
<feature type="binding site" evidence="4">
    <location>
        <begin position="102"/>
        <end position="104"/>
    </location>
    <ligand>
        <name>acetyl-CoA</name>
        <dbReference type="ChEBI" id="CHEBI:57288"/>
        <label>1</label>
    </ligand>
</feature>
<feature type="binding site" evidence="4">
    <location>
        <begin position="305"/>
        <end position="310"/>
    </location>
    <ligand>
        <name>acetyl-CoA</name>
        <dbReference type="ChEBI" id="CHEBI:57288"/>
        <label>2</label>
    </ligand>
</feature>
<comment type="caution">
    <text evidence="6">The sequence shown here is derived from an EMBL/GenBank/DDBJ whole genome shotgun (WGS) entry which is preliminary data.</text>
</comment>
<evidence type="ECO:0000313" key="7">
    <source>
        <dbReference type="Proteomes" id="UP000523139"/>
    </source>
</evidence>
<dbReference type="Proteomes" id="UP000523139">
    <property type="component" value="Unassembled WGS sequence"/>
</dbReference>
<dbReference type="SUPFAM" id="SSF55729">
    <property type="entry name" value="Acyl-CoA N-acyltransferases (Nat)"/>
    <property type="match status" value="1"/>
</dbReference>
<dbReference type="Pfam" id="PF00583">
    <property type="entry name" value="Acetyltransf_1"/>
    <property type="match status" value="1"/>
</dbReference>
<reference evidence="6 7" key="1">
    <citation type="submission" date="2020-04" db="EMBL/GenBank/DDBJ databases">
        <title>Nesterenkonia sp. nov., isolated from marine sediment.</title>
        <authorList>
            <person name="Zhang G."/>
        </authorList>
    </citation>
    <scope>NUCLEOTIDE SEQUENCE [LARGE SCALE GENOMIC DNA]</scope>
    <source>
        <strain evidence="6 7">MY13</strain>
    </source>
</reference>
<feature type="binding site" evidence="4">
    <location>
        <position position="208"/>
    </location>
    <ligand>
        <name>1D-myo-inositol 2-(L-cysteinylamino)-2-deoxy-alpha-D-glucopyranoside</name>
        <dbReference type="ChEBI" id="CHEBI:58887"/>
    </ligand>
</feature>
<evidence type="ECO:0000259" key="5">
    <source>
        <dbReference type="PROSITE" id="PS51186"/>
    </source>
</evidence>
<protein>
    <recommendedName>
        <fullName evidence="4">Mycothiol acetyltransferase</fullName>
        <shortName evidence="4">MSH acetyltransferase</shortName>
        <ecNumber evidence="4">2.3.1.189</ecNumber>
    </recommendedName>
    <alternativeName>
        <fullName evidence="4">Mycothiol synthase</fullName>
    </alternativeName>
</protein>
<comment type="catalytic activity">
    <reaction evidence="4">
        <text>1D-myo-inositol 2-(L-cysteinylamino)-2-deoxy-alpha-D-glucopyranoside + acetyl-CoA = mycothiol + CoA + H(+)</text>
        <dbReference type="Rhea" id="RHEA:26172"/>
        <dbReference type="ChEBI" id="CHEBI:15378"/>
        <dbReference type="ChEBI" id="CHEBI:16768"/>
        <dbReference type="ChEBI" id="CHEBI:57287"/>
        <dbReference type="ChEBI" id="CHEBI:57288"/>
        <dbReference type="ChEBI" id="CHEBI:58887"/>
        <dbReference type="EC" id="2.3.1.189"/>
    </reaction>
</comment>
<evidence type="ECO:0000256" key="1">
    <source>
        <dbReference type="ARBA" id="ARBA00022679"/>
    </source>
</evidence>
<keyword evidence="7" id="KW-1185">Reference proteome</keyword>
<comment type="function">
    <text evidence="4">Catalyzes the transfer of acetyl from acetyl-CoA to desacetylmycothiol (Cys-GlcN-Ins) to form mycothiol.</text>
</comment>
<dbReference type="AlphaFoldDB" id="A0A7X8THV7"/>
<dbReference type="GO" id="GO:0010125">
    <property type="term" value="P:mycothiol biosynthetic process"/>
    <property type="evidence" value="ECO:0007669"/>
    <property type="project" value="UniProtKB-UniRule"/>
</dbReference>
<comment type="subunit">
    <text evidence="4">Monomer.</text>
</comment>